<gene>
    <name evidence="2" type="ORF">MiSe_82680</name>
</gene>
<reference evidence="2" key="1">
    <citation type="submission" date="2019-10" db="EMBL/GenBank/DDBJ databases">
        <title>Draft genome sequece of Microseira wollei NIES-4236.</title>
        <authorList>
            <person name="Yamaguchi H."/>
            <person name="Suzuki S."/>
            <person name="Kawachi M."/>
        </authorList>
    </citation>
    <scope>NUCLEOTIDE SEQUENCE</scope>
    <source>
        <strain evidence="2">NIES-4236</strain>
    </source>
</reference>
<protein>
    <submittedName>
        <fullName evidence="2">Uncharacterized protein</fullName>
    </submittedName>
</protein>
<dbReference type="AlphaFoldDB" id="A0AAV3XNH2"/>
<dbReference type="EMBL" id="BLAY01000222">
    <property type="protein sequence ID" value="GET43445.1"/>
    <property type="molecule type" value="Genomic_DNA"/>
</dbReference>
<organism evidence="2 3">
    <name type="scientific">Microseira wollei NIES-4236</name>
    <dbReference type="NCBI Taxonomy" id="2530354"/>
    <lineage>
        <taxon>Bacteria</taxon>
        <taxon>Bacillati</taxon>
        <taxon>Cyanobacteriota</taxon>
        <taxon>Cyanophyceae</taxon>
        <taxon>Oscillatoriophycideae</taxon>
        <taxon>Aerosakkonematales</taxon>
        <taxon>Aerosakkonemataceae</taxon>
        <taxon>Microseira</taxon>
    </lineage>
</organism>
<dbReference type="Proteomes" id="UP001050975">
    <property type="component" value="Unassembled WGS sequence"/>
</dbReference>
<sequence>MTPAKAGSYTYKVEVISQENPNQPSDAKETDTIVVKPLPPVPVPKIEKVLTNKANYEYQEPILLSWSISNSSQIKELRIIQQGSDGVVTKNTIPLSQCKPQQLTPGNNPATITCQNIRMTPAKAGSYTYKVEVISQENPNQPSDAKETDTIVVKPLPVPKIGQISSTKPFYEAAKNEEIMLNWEISDANQIKELRLISLAPDGSVNSQLKRYPIINNTLPAQLKKFCTLTNNLICQNVPTGAKQAGDYNFKLTVIPKQGEAEPEIAKHTPNIKIKPIPPKPATPVKIVYFKINGQDASEKPKYVYEINKDRKPVDVILSWKVENGEDIKVELLPFGDVQKPQGSKTYTLSKPPSSVTITLRVTNKAGEQTTQSVTLETVEPSRVIQPQTPSPGRTVPGETAPGETAPSPATPADRLSPIELPPKPD</sequence>
<evidence type="ECO:0000313" key="3">
    <source>
        <dbReference type="Proteomes" id="UP001050975"/>
    </source>
</evidence>
<comment type="caution">
    <text evidence="2">The sequence shown here is derived from an EMBL/GenBank/DDBJ whole genome shotgun (WGS) entry which is preliminary data.</text>
</comment>
<keyword evidence="3" id="KW-1185">Reference proteome</keyword>
<proteinExistence type="predicted"/>
<evidence type="ECO:0000256" key="1">
    <source>
        <dbReference type="SAM" id="MobiDB-lite"/>
    </source>
</evidence>
<accession>A0AAV3XNH2</accession>
<evidence type="ECO:0000313" key="2">
    <source>
        <dbReference type="EMBL" id="GET43445.1"/>
    </source>
</evidence>
<name>A0AAV3XNH2_9CYAN</name>
<feature type="region of interest" description="Disordered" evidence="1">
    <location>
        <begin position="379"/>
        <end position="426"/>
    </location>
</feature>